<dbReference type="Proteomes" id="UP000887540">
    <property type="component" value="Unplaced"/>
</dbReference>
<accession>A0A914DRW6</accession>
<proteinExistence type="predicted"/>
<evidence type="ECO:0000313" key="3">
    <source>
        <dbReference type="WBParaSite" id="ACRNAN_scaffold361.g20921.t1"/>
    </source>
</evidence>
<dbReference type="AlphaFoldDB" id="A0A914DRW6"/>
<feature type="transmembrane region" description="Helical" evidence="1">
    <location>
        <begin position="72"/>
        <end position="93"/>
    </location>
</feature>
<dbReference type="WBParaSite" id="ACRNAN_scaffold361.g20921.t1">
    <property type="protein sequence ID" value="ACRNAN_scaffold361.g20921.t1"/>
    <property type="gene ID" value="ACRNAN_scaffold361.g20921"/>
</dbReference>
<keyword evidence="1" id="KW-0812">Transmembrane</keyword>
<sequence length="114" mass="13054">MSVFGTDSSRLYSLSACQRPFGILYFIIIPSYSGIISIVFFVTYSTSLLLFSRQMAFTKKQQAQAQQQISKAQMKLFISVSLALLCYSVFYVIPTVLQMLYYRNHIGKVFLVTF</sequence>
<evidence type="ECO:0000256" key="1">
    <source>
        <dbReference type="SAM" id="Phobius"/>
    </source>
</evidence>
<evidence type="ECO:0000313" key="2">
    <source>
        <dbReference type="Proteomes" id="UP000887540"/>
    </source>
</evidence>
<reference evidence="3" key="1">
    <citation type="submission" date="2022-11" db="UniProtKB">
        <authorList>
            <consortium name="WormBaseParasite"/>
        </authorList>
    </citation>
    <scope>IDENTIFICATION</scope>
</reference>
<organism evidence="2 3">
    <name type="scientific">Acrobeloides nanus</name>
    <dbReference type="NCBI Taxonomy" id="290746"/>
    <lineage>
        <taxon>Eukaryota</taxon>
        <taxon>Metazoa</taxon>
        <taxon>Ecdysozoa</taxon>
        <taxon>Nematoda</taxon>
        <taxon>Chromadorea</taxon>
        <taxon>Rhabditida</taxon>
        <taxon>Tylenchina</taxon>
        <taxon>Cephalobomorpha</taxon>
        <taxon>Cephaloboidea</taxon>
        <taxon>Cephalobidae</taxon>
        <taxon>Acrobeloides</taxon>
    </lineage>
</organism>
<name>A0A914DRW6_9BILA</name>
<feature type="transmembrane region" description="Helical" evidence="1">
    <location>
        <begin position="23"/>
        <end position="51"/>
    </location>
</feature>
<keyword evidence="2" id="KW-1185">Reference proteome</keyword>
<keyword evidence="1" id="KW-0472">Membrane</keyword>
<protein>
    <submittedName>
        <fullName evidence="3">G-protein coupled receptors family 1 profile domain-containing protein</fullName>
    </submittedName>
</protein>
<keyword evidence="1" id="KW-1133">Transmembrane helix</keyword>